<organism evidence="1 2">
    <name type="scientific">Mycena albidolilacea</name>
    <dbReference type="NCBI Taxonomy" id="1033008"/>
    <lineage>
        <taxon>Eukaryota</taxon>
        <taxon>Fungi</taxon>
        <taxon>Dikarya</taxon>
        <taxon>Basidiomycota</taxon>
        <taxon>Agaricomycotina</taxon>
        <taxon>Agaricomycetes</taxon>
        <taxon>Agaricomycetidae</taxon>
        <taxon>Agaricales</taxon>
        <taxon>Marasmiineae</taxon>
        <taxon>Mycenaceae</taxon>
        <taxon>Mycena</taxon>
    </lineage>
</organism>
<proteinExistence type="predicted"/>
<sequence length="124" mass="13585">MAATRWVAREKNGILATCATDFEGFWQGTRISTKNVTQLVPCMPQVNFSRPPVPWVNFSRPPVPWVNFSRPPVPWVNFSRISKFVNGLNSHPCHGSILAGSVNFVTGLNGHVCHGSILAGSVNL</sequence>
<protein>
    <submittedName>
        <fullName evidence="1">Uncharacterized protein</fullName>
    </submittedName>
</protein>
<evidence type="ECO:0000313" key="2">
    <source>
        <dbReference type="Proteomes" id="UP001218218"/>
    </source>
</evidence>
<evidence type="ECO:0000313" key="1">
    <source>
        <dbReference type="EMBL" id="KAJ7344092.1"/>
    </source>
</evidence>
<dbReference type="AlphaFoldDB" id="A0AAD7EQ82"/>
<keyword evidence="2" id="KW-1185">Reference proteome</keyword>
<reference evidence="1" key="1">
    <citation type="submission" date="2023-03" db="EMBL/GenBank/DDBJ databases">
        <title>Massive genome expansion in bonnet fungi (Mycena s.s.) driven by repeated elements and novel gene families across ecological guilds.</title>
        <authorList>
            <consortium name="Lawrence Berkeley National Laboratory"/>
            <person name="Harder C.B."/>
            <person name="Miyauchi S."/>
            <person name="Viragh M."/>
            <person name="Kuo A."/>
            <person name="Thoen E."/>
            <person name="Andreopoulos B."/>
            <person name="Lu D."/>
            <person name="Skrede I."/>
            <person name="Drula E."/>
            <person name="Henrissat B."/>
            <person name="Morin E."/>
            <person name="Kohler A."/>
            <person name="Barry K."/>
            <person name="LaButti K."/>
            <person name="Morin E."/>
            <person name="Salamov A."/>
            <person name="Lipzen A."/>
            <person name="Mereny Z."/>
            <person name="Hegedus B."/>
            <person name="Baldrian P."/>
            <person name="Stursova M."/>
            <person name="Weitz H."/>
            <person name="Taylor A."/>
            <person name="Grigoriev I.V."/>
            <person name="Nagy L.G."/>
            <person name="Martin F."/>
            <person name="Kauserud H."/>
        </authorList>
    </citation>
    <scope>NUCLEOTIDE SEQUENCE</scope>
    <source>
        <strain evidence="1">CBHHK002</strain>
    </source>
</reference>
<name>A0AAD7EQ82_9AGAR</name>
<dbReference type="Proteomes" id="UP001218218">
    <property type="component" value="Unassembled WGS sequence"/>
</dbReference>
<gene>
    <name evidence="1" type="ORF">DFH08DRAFT_810619</name>
</gene>
<dbReference type="EMBL" id="JARIHO010000022">
    <property type="protein sequence ID" value="KAJ7344092.1"/>
    <property type="molecule type" value="Genomic_DNA"/>
</dbReference>
<accession>A0AAD7EQ82</accession>
<comment type="caution">
    <text evidence="1">The sequence shown here is derived from an EMBL/GenBank/DDBJ whole genome shotgun (WGS) entry which is preliminary data.</text>
</comment>